<keyword evidence="5 9" id="KW-0812">Transmembrane</keyword>
<keyword evidence="4 9" id="KW-0997">Cell inner membrane</keyword>
<dbReference type="EMBL" id="PGTB01000052">
    <property type="protein sequence ID" value="PJE36205.1"/>
    <property type="molecule type" value="Genomic_DNA"/>
</dbReference>
<keyword evidence="2 9" id="KW-0813">Transport</keyword>
<keyword evidence="12" id="KW-1185">Reference proteome</keyword>
<keyword evidence="6 9" id="KW-1133">Transmembrane helix</keyword>
<gene>
    <name evidence="11" type="ORF">CVM52_13300</name>
</gene>
<keyword evidence="3" id="KW-1003">Cell membrane</keyword>
<comment type="caution">
    <text evidence="11">The sequence shown here is derived from an EMBL/GenBank/DDBJ whole genome shotgun (WGS) entry which is preliminary data.</text>
</comment>
<evidence type="ECO:0000256" key="7">
    <source>
        <dbReference type="ARBA" id="ARBA00023136"/>
    </source>
</evidence>
<evidence type="ECO:0000256" key="2">
    <source>
        <dbReference type="ARBA" id="ARBA00022448"/>
    </source>
</evidence>
<dbReference type="GO" id="GO:0015740">
    <property type="term" value="P:C4-dicarboxylate transport"/>
    <property type="evidence" value="ECO:0007669"/>
    <property type="project" value="TreeGrafter"/>
</dbReference>
<evidence type="ECO:0000256" key="1">
    <source>
        <dbReference type="ARBA" id="ARBA00004429"/>
    </source>
</evidence>
<dbReference type="RefSeq" id="WP_100162983.1">
    <property type="nucleotide sequence ID" value="NZ_PGTB01000052.1"/>
</dbReference>
<evidence type="ECO:0000256" key="4">
    <source>
        <dbReference type="ARBA" id="ARBA00022519"/>
    </source>
</evidence>
<comment type="subunit">
    <text evidence="9">The complex comprises the extracytoplasmic solute receptor protein and the two transmembrane proteins.</text>
</comment>
<evidence type="ECO:0000259" key="10">
    <source>
        <dbReference type="Pfam" id="PF04290"/>
    </source>
</evidence>
<feature type="transmembrane region" description="Helical" evidence="9">
    <location>
        <begin position="150"/>
        <end position="172"/>
    </location>
</feature>
<evidence type="ECO:0000313" key="12">
    <source>
        <dbReference type="Proteomes" id="UP000231553"/>
    </source>
</evidence>
<feature type="transmembrane region" description="Helical" evidence="9">
    <location>
        <begin position="107"/>
        <end position="130"/>
    </location>
</feature>
<organism evidence="11 12">
    <name type="scientific">Pseudooceanicola lipolyticus</name>
    <dbReference type="NCBI Taxonomy" id="2029104"/>
    <lineage>
        <taxon>Bacteria</taxon>
        <taxon>Pseudomonadati</taxon>
        <taxon>Pseudomonadota</taxon>
        <taxon>Alphaproteobacteria</taxon>
        <taxon>Rhodobacterales</taxon>
        <taxon>Paracoccaceae</taxon>
        <taxon>Pseudooceanicola</taxon>
    </lineage>
</organism>
<dbReference type="Pfam" id="PF04290">
    <property type="entry name" value="DctQ"/>
    <property type="match status" value="1"/>
</dbReference>
<comment type="similarity">
    <text evidence="8 9">Belongs to the TRAP transporter small permease family.</text>
</comment>
<evidence type="ECO:0000256" key="3">
    <source>
        <dbReference type="ARBA" id="ARBA00022475"/>
    </source>
</evidence>
<dbReference type="Proteomes" id="UP000231553">
    <property type="component" value="Unassembled WGS sequence"/>
</dbReference>
<protein>
    <recommendedName>
        <fullName evidence="9">TRAP transporter small permease protein</fullName>
    </recommendedName>
</protein>
<reference evidence="11 12" key="1">
    <citation type="journal article" date="2018" name="Int. J. Syst. Evol. Microbiol.">
        <title>Pseudooceanicola lipolyticus sp. nov., a marine alphaproteobacterium, reclassification of Oceanicola flagellatus as Pseudooceanicola flagellatus comb. nov. and emended description of the genus Pseudooceanicola.</title>
        <authorList>
            <person name="Huang M.-M."/>
            <person name="Guo L.-L."/>
            <person name="Wu Y.-H."/>
            <person name="Lai Q.-L."/>
            <person name="Shao Z.-Z."/>
            <person name="Wang C.-S."/>
            <person name="Wu M."/>
            <person name="Xu X.-W."/>
        </authorList>
    </citation>
    <scope>NUCLEOTIDE SEQUENCE [LARGE SCALE GENOMIC DNA]</scope>
    <source>
        <strain evidence="11 12">157</strain>
    </source>
</reference>
<sequence>MTGKDTGKPGADPAPDHPRKPALISAFDSLCLGLAWLSGLIAACVMTVTFVGVVMRYVFRNPLMGGFEMIEIGMGLIVFTALPWMVRNRGNIRVTILSDRFPPGLGRVADFIGQILGAALMAFVAWRVWLQGDRLLTYNEVTMELRVPKGLIAQGMSVMLIITALAFVICAFEVSRRRRPGAGAETGAL</sequence>
<keyword evidence="7 9" id="KW-0472">Membrane</keyword>
<dbReference type="InterPro" id="IPR055348">
    <property type="entry name" value="DctQ"/>
</dbReference>
<feature type="transmembrane region" description="Helical" evidence="9">
    <location>
        <begin position="65"/>
        <end position="86"/>
    </location>
</feature>
<dbReference type="PANTHER" id="PTHR35011">
    <property type="entry name" value="2,3-DIKETO-L-GULONATE TRAP TRANSPORTER SMALL PERMEASE PROTEIN YIAM"/>
    <property type="match status" value="1"/>
</dbReference>
<dbReference type="GO" id="GO:0005886">
    <property type="term" value="C:plasma membrane"/>
    <property type="evidence" value="ECO:0007669"/>
    <property type="project" value="UniProtKB-SubCell"/>
</dbReference>
<evidence type="ECO:0000256" key="6">
    <source>
        <dbReference type="ARBA" id="ARBA00022989"/>
    </source>
</evidence>
<feature type="domain" description="Tripartite ATP-independent periplasmic transporters DctQ component" evidence="10">
    <location>
        <begin position="46"/>
        <end position="171"/>
    </location>
</feature>
<proteinExistence type="inferred from homology"/>
<comment type="subcellular location">
    <subcellularLocation>
        <location evidence="1 9">Cell inner membrane</location>
        <topology evidence="1 9">Multi-pass membrane protein</topology>
    </subcellularLocation>
</comment>
<accession>A0A2M8J0B7</accession>
<dbReference type="AlphaFoldDB" id="A0A2M8J0B7"/>
<feature type="transmembrane region" description="Helical" evidence="9">
    <location>
        <begin position="30"/>
        <end position="59"/>
    </location>
</feature>
<dbReference type="PANTHER" id="PTHR35011:SF10">
    <property type="entry name" value="TRAP TRANSPORTER SMALL PERMEASE PROTEIN"/>
    <property type="match status" value="1"/>
</dbReference>
<name>A0A2M8J0B7_9RHOB</name>
<evidence type="ECO:0000256" key="5">
    <source>
        <dbReference type="ARBA" id="ARBA00022692"/>
    </source>
</evidence>
<evidence type="ECO:0000256" key="8">
    <source>
        <dbReference type="ARBA" id="ARBA00038436"/>
    </source>
</evidence>
<evidence type="ECO:0000313" key="11">
    <source>
        <dbReference type="EMBL" id="PJE36205.1"/>
    </source>
</evidence>
<dbReference type="GO" id="GO:0022857">
    <property type="term" value="F:transmembrane transporter activity"/>
    <property type="evidence" value="ECO:0007669"/>
    <property type="project" value="UniProtKB-UniRule"/>
</dbReference>
<comment type="function">
    <text evidence="9">Part of the tripartite ATP-independent periplasmic (TRAP) transport system.</text>
</comment>
<dbReference type="InterPro" id="IPR007387">
    <property type="entry name" value="TRAP_DctQ"/>
</dbReference>
<dbReference type="OrthoDB" id="2877624at2"/>
<evidence type="ECO:0000256" key="9">
    <source>
        <dbReference type="RuleBase" id="RU369079"/>
    </source>
</evidence>